<dbReference type="EMBL" id="KL363221">
    <property type="protein sequence ID" value="KFD53024.1"/>
    <property type="molecule type" value="Genomic_DNA"/>
</dbReference>
<dbReference type="EMBL" id="KL367492">
    <property type="protein sequence ID" value="KFD69836.1"/>
    <property type="molecule type" value="Genomic_DNA"/>
</dbReference>
<name>A0A085M728_9BILA</name>
<evidence type="ECO:0000313" key="3">
    <source>
        <dbReference type="Proteomes" id="UP000030764"/>
    </source>
</evidence>
<dbReference type="PANTHER" id="PTHR36688">
    <property type="entry name" value="ENDO/EXONUCLEASE/PHOSPHATASE DOMAIN-CONTAINING PROTEIN"/>
    <property type="match status" value="1"/>
</dbReference>
<dbReference type="InterPro" id="IPR052560">
    <property type="entry name" value="RdDP_mobile_element"/>
</dbReference>
<dbReference type="Proteomes" id="UP000030758">
    <property type="component" value="Unassembled WGS sequence"/>
</dbReference>
<evidence type="ECO:0000313" key="2">
    <source>
        <dbReference type="EMBL" id="KFD69836.1"/>
    </source>
</evidence>
<organism evidence="1 3">
    <name type="scientific">Trichuris suis</name>
    <name type="common">pig whipworm</name>
    <dbReference type="NCBI Taxonomy" id="68888"/>
    <lineage>
        <taxon>Eukaryota</taxon>
        <taxon>Metazoa</taxon>
        <taxon>Ecdysozoa</taxon>
        <taxon>Nematoda</taxon>
        <taxon>Enoplea</taxon>
        <taxon>Dorylaimia</taxon>
        <taxon>Trichinellida</taxon>
        <taxon>Trichuridae</taxon>
        <taxon>Trichuris</taxon>
    </lineage>
</organism>
<sequence length="99" mass="10950">MEEFKHPSVPTGIQVVGPVPEITTEEIKLALTKMKNSKATGTDDLRSEFWKHCGPVGVTWLTTLLNQIVAHKQIPSAWKTSVLIAIWKGKGDITDCSTY</sequence>
<dbReference type="Proteomes" id="UP000030764">
    <property type="component" value="Unassembled WGS sequence"/>
</dbReference>
<protein>
    <recommendedName>
        <fullName evidence="4">Reverse transcriptase domain-containing protein</fullName>
    </recommendedName>
</protein>
<gene>
    <name evidence="1" type="ORF">M513_06140</name>
    <name evidence="2" type="ORF">M514_06140</name>
</gene>
<proteinExistence type="predicted"/>
<evidence type="ECO:0000313" key="1">
    <source>
        <dbReference type="EMBL" id="KFD53024.1"/>
    </source>
</evidence>
<dbReference type="AlphaFoldDB" id="A0A085M728"/>
<reference evidence="1 3" key="1">
    <citation type="journal article" date="2014" name="Nat. Genet.">
        <title>Genome and transcriptome of the porcine whipworm Trichuris suis.</title>
        <authorList>
            <person name="Jex A.R."/>
            <person name="Nejsum P."/>
            <person name="Schwarz E.M."/>
            <person name="Hu L."/>
            <person name="Young N.D."/>
            <person name="Hall R.S."/>
            <person name="Korhonen P.K."/>
            <person name="Liao S."/>
            <person name="Thamsborg S."/>
            <person name="Xia J."/>
            <person name="Xu P."/>
            <person name="Wang S."/>
            <person name="Scheerlinck J.P."/>
            <person name="Hofmann A."/>
            <person name="Sternberg P.W."/>
            <person name="Wang J."/>
            <person name="Gasser R.B."/>
        </authorList>
    </citation>
    <scope>NUCLEOTIDE SEQUENCE [LARGE SCALE GENOMIC DNA]</scope>
    <source>
        <strain evidence="2">DCEP-RM93F</strain>
        <strain evidence="1">DCEP-RM93M</strain>
    </source>
</reference>
<keyword evidence="3" id="KW-1185">Reference proteome</keyword>
<dbReference type="PANTHER" id="PTHR36688:SF1">
    <property type="entry name" value="ENDONUCLEASE_EXONUCLEASE_PHOSPHATASE DOMAIN-CONTAINING PROTEIN"/>
    <property type="match status" value="1"/>
</dbReference>
<accession>A0A085M728</accession>
<evidence type="ECO:0008006" key="4">
    <source>
        <dbReference type="Google" id="ProtNLM"/>
    </source>
</evidence>